<evidence type="ECO:0000259" key="13">
    <source>
        <dbReference type="PROSITE" id="PS50994"/>
    </source>
</evidence>
<keyword evidence="5" id="KW-0064">Aspartyl protease</keyword>
<evidence type="ECO:0000259" key="12">
    <source>
        <dbReference type="PROSITE" id="PS50158"/>
    </source>
</evidence>
<dbReference type="InterPro" id="IPR043502">
    <property type="entry name" value="DNA/RNA_pol_sf"/>
</dbReference>
<dbReference type="PANTHER" id="PTHR37984">
    <property type="entry name" value="PROTEIN CBG26694"/>
    <property type="match status" value="1"/>
</dbReference>
<dbReference type="GO" id="GO:0004519">
    <property type="term" value="F:endonuclease activity"/>
    <property type="evidence" value="ECO:0007669"/>
    <property type="project" value="UniProtKB-KW"/>
</dbReference>
<feature type="domain" description="Integrase catalytic" evidence="13">
    <location>
        <begin position="781"/>
        <end position="933"/>
    </location>
</feature>
<keyword evidence="15" id="KW-1185">Reference proteome</keyword>
<feature type="compositionally biased region" description="Basic and acidic residues" evidence="11">
    <location>
        <begin position="266"/>
        <end position="287"/>
    </location>
</feature>
<keyword evidence="10" id="KW-0862">Zinc</keyword>
<dbReference type="InterPro" id="IPR041588">
    <property type="entry name" value="Integrase_H2C2"/>
</dbReference>
<evidence type="ECO:0000256" key="10">
    <source>
        <dbReference type="PROSITE-ProRule" id="PRU00047"/>
    </source>
</evidence>
<dbReference type="FunFam" id="3.10.20.370:FF:000001">
    <property type="entry name" value="Retrovirus-related Pol polyprotein from transposon 17.6-like protein"/>
    <property type="match status" value="1"/>
</dbReference>
<dbReference type="GO" id="GO:0042575">
    <property type="term" value="C:DNA polymerase complex"/>
    <property type="evidence" value="ECO:0007669"/>
    <property type="project" value="UniProtKB-ARBA"/>
</dbReference>
<gene>
    <name evidence="14" type="ORF">AAG570_000040</name>
</gene>
<accession>A0ABD0ZH39</accession>
<keyword evidence="10" id="KW-0863">Zinc-finger</keyword>
<dbReference type="InterPro" id="IPR050951">
    <property type="entry name" value="Retrovirus_Pol_polyprotein"/>
</dbReference>
<dbReference type="GO" id="GO:0003677">
    <property type="term" value="F:DNA binding"/>
    <property type="evidence" value="ECO:0007669"/>
    <property type="project" value="UniProtKB-KW"/>
</dbReference>
<feature type="domain" description="CCHC-type" evidence="12">
    <location>
        <begin position="287"/>
        <end position="303"/>
    </location>
</feature>
<dbReference type="GO" id="GO:0003964">
    <property type="term" value="F:RNA-directed DNA polymerase activity"/>
    <property type="evidence" value="ECO:0007669"/>
    <property type="project" value="UniProtKB-KW"/>
</dbReference>
<dbReference type="Pfam" id="PF17921">
    <property type="entry name" value="Integrase_H2C2"/>
    <property type="match status" value="1"/>
</dbReference>
<dbReference type="Pfam" id="PF17919">
    <property type="entry name" value="RT_RNaseH_2"/>
    <property type="match status" value="1"/>
</dbReference>
<dbReference type="InterPro" id="IPR001878">
    <property type="entry name" value="Znf_CCHC"/>
</dbReference>
<dbReference type="CDD" id="cd09274">
    <property type="entry name" value="RNase_HI_RT_Ty3"/>
    <property type="match status" value="1"/>
</dbReference>
<dbReference type="Gene3D" id="3.30.70.270">
    <property type="match status" value="2"/>
</dbReference>
<dbReference type="GO" id="GO:0004190">
    <property type="term" value="F:aspartic-type endopeptidase activity"/>
    <property type="evidence" value="ECO:0007669"/>
    <property type="project" value="UniProtKB-KW"/>
</dbReference>
<evidence type="ECO:0000256" key="11">
    <source>
        <dbReference type="SAM" id="MobiDB-lite"/>
    </source>
</evidence>
<feature type="compositionally biased region" description="Basic and acidic residues" evidence="11">
    <location>
        <begin position="226"/>
        <end position="235"/>
    </location>
</feature>
<dbReference type="SUPFAM" id="SSF56672">
    <property type="entry name" value="DNA/RNA polymerases"/>
    <property type="match status" value="1"/>
</dbReference>
<keyword evidence="4" id="KW-0540">Nuclease</keyword>
<dbReference type="FunFam" id="3.30.70.270:FF:000026">
    <property type="entry name" value="Transposon Ty3-G Gag-Pol polyprotein"/>
    <property type="match status" value="1"/>
</dbReference>
<name>A0ABD0ZH39_9HEMI</name>
<sequence>MEDIQQLMGQQLMGQQAMMAALATLQGVTSSAETHAVQKANMLMLHALNIPEFDGENAMPSDFIKQGGCLMAQIEGWGLDETSKLAIRQMLVGRVSVAVRRELGVSMSVDWNEFTRKLKEGYGGARKPYQKQVVSLLRTNRQKGESSTSFAQSIEARTQVISERIMESEEDWDKAQVTIEVVKSLVVEHVRREMPERVRTTLKNPSKPLRLDEVVDIIKEEDEDFKDERRNEKGWTRVSKHPPRRQEYRPQREYRLVLSTNNKKWTPREDKPSNGNRRYEQDGRDSRRCYQCRERGHIARFCPYVRRPSGFRERGTSSGSSGEDRTYLSSDEEGRKSSGDRASRSGDDKWQKKKVTYSAAAQQGKNIRDLGKVKRRLQEFGLKISANKSSFFLQEVKFMGHIVSKQGTRPDPGKVQAVRDLPEPTNLKGLRSFLGMVNFYRRFIREFADKLEPMTKLLKKNVKFHFNEKAKEVFNRCKNALSTVPILQFPDFGKKIILTTDASQVAVGAVLAQDRGEGEKPIAFASKKLTPTETRYSTIERELLGIVWAVKTFRPYLLGRKFTIKPDHKTMMEGDLAAYEFEIVHTRGSENVVADRLSRQVNALETEEVDSEYAGRFLETWLGEVTDGDGVGTRSQRYGRTTTVRVIVGRDITDDNIKETLEQLTEDGKVYHLHVTNESLKEKIKRWYVEMTTTPNVTMVKCTRQVETIENEERQRQIIRRYHEGHTNHRGIKKTLPQLKRIYYWNDMQRTIGQTIEDCKTCNESKYERHPAILPQQLTNTATVPLEEVQADLCVWEGMRVLTMLDMATKFLFAKCVIRKTGQAVKEGILEFCGTVGIPKTLTTDPGTGFSNRLVRTVIDELDIQMHTTTPGHHQSHGAIERLHSTMAEHMRLWDTGEGIKGPEAVARTVLAYKESVHSATRKTPTELMRARKRADNRVAIERELENIGPSSMRERSDWRTAIHHGLQPTQDHNRAIRNQPQAHPSAQAKVIPDAADAPSEFAGGQTSKRTS</sequence>
<evidence type="ECO:0000256" key="6">
    <source>
        <dbReference type="ARBA" id="ARBA00022759"/>
    </source>
</evidence>
<evidence type="ECO:0000313" key="14">
    <source>
        <dbReference type="EMBL" id="KAL1140108.1"/>
    </source>
</evidence>
<keyword evidence="6" id="KW-0378">Hydrolase</keyword>
<dbReference type="SUPFAM" id="SSF53098">
    <property type="entry name" value="Ribonuclease H-like"/>
    <property type="match status" value="1"/>
</dbReference>
<dbReference type="InterPro" id="IPR036875">
    <property type="entry name" value="Znf_CCHC_sf"/>
</dbReference>
<dbReference type="InterPro" id="IPR041577">
    <property type="entry name" value="RT_RNaseH_2"/>
</dbReference>
<evidence type="ECO:0000256" key="5">
    <source>
        <dbReference type="ARBA" id="ARBA00022750"/>
    </source>
</evidence>
<dbReference type="InterPro" id="IPR036397">
    <property type="entry name" value="RNaseH_sf"/>
</dbReference>
<feature type="region of interest" description="Disordered" evidence="11">
    <location>
        <begin position="226"/>
        <end position="287"/>
    </location>
</feature>
<feature type="region of interest" description="Disordered" evidence="11">
    <location>
        <begin position="309"/>
        <end position="354"/>
    </location>
</feature>
<dbReference type="Gene3D" id="1.10.340.70">
    <property type="match status" value="1"/>
</dbReference>
<evidence type="ECO:0000256" key="7">
    <source>
        <dbReference type="ARBA" id="ARBA00022918"/>
    </source>
</evidence>
<evidence type="ECO:0000256" key="9">
    <source>
        <dbReference type="ARBA" id="ARBA00023268"/>
    </source>
</evidence>
<dbReference type="AlphaFoldDB" id="A0ABD0ZH39"/>
<reference evidence="14 15" key="1">
    <citation type="submission" date="2024-07" db="EMBL/GenBank/DDBJ databases">
        <title>Chromosome-level genome assembly of the water stick insect Ranatra chinensis (Heteroptera: Nepidae).</title>
        <authorList>
            <person name="Liu X."/>
        </authorList>
    </citation>
    <scope>NUCLEOTIDE SEQUENCE [LARGE SCALE GENOMIC DNA]</scope>
    <source>
        <strain evidence="14">Cailab_2021Rc</strain>
        <tissue evidence="14">Muscle</tissue>
    </source>
</reference>
<evidence type="ECO:0000256" key="3">
    <source>
        <dbReference type="ARBA" id="ARBA00022695"/>
    </source>
</evidence>
<dbReference type="InterPro" id="IPR001584">
    <property type="entry name" value="Integrase_cat-core"/>
</dbReference>
<dbReference type="GO" id="GO:0006508">
    <property type="term" value="P:proteolysis"/>
    <property type="evidence" value="ECO:0007669"/>
    <property type="project" value="UniProtKB-KW"/>
</dbReference>
<dbReference type="Proteomes" id="UP001558652">
    <property type="component" value="Unassembled WGS sequence"/>
</dbReference>
<dbReference type="InterPro" id="IPR043128">
    <property type="entry name" value="Rev_trsase/Diguanyl_cyclase"/>
</dbReference>
<evidence type="ECO:0000256" key="8">
    <source>
        <dbReference type="ARBA" id="ARBA00023125"/>
    </source>
</evidence>
<dbReference type="InterPro" id="IPR012337">
    <property type="entry name" value="RNaseH-like_sf"/>
</dbReference>
<dbReference type="EMBL" id="JBFDAA010000001">
    <property type="protein sequence ID" value="KAL1140108.1"/>
    <property type="molecule type" value="Genomic_DNA"/>
</dbReference>
<proteinExistence type="predicted"/>
<keyword evidence="6" id="KW-0255">Endonuclease</keyword>
<feature type="compositionally biased region" description="Basic and acidic residues" evidence="11">
    <location>
        <begin position="322"/>
        <end position="350"/>
    </location>
</feature>
<evidence type="ECO:0000256" key="4">
    <source>
        <dbReference type="ARBA" id="ARBA00022722"/>
    </source>
</evidence>
<feature type="compositionally biased region" description="Basic and acidic residues" evidence="11">
    <location>
        <begin position="244"/>
        <end position="255"/>
    </location>
</feature>
<dbReference type="SUPFAM" id="SSF57756">
    <property type="entry name" value="Retrovirus zinc finger-like domains"/>
    <property type="match status" value="1"/>
</dbReference>
<protein>
    <recommendedName>
        <fullName evidence="1">RNA-directed DNA polymerase</fullName>
        <ecNumber evidence="1">2.7.7.49</ecNumber>
    </recommendedName>
</protein>
<organism evidence="14 15">
    <name type="scientific">Ranatra chinensis</name>
    <dbReference type="NCBI Taxonomy" id="642074"/>
    <lineage>
        <taxon>Eukaryota</taxon>
        <taxon>Metazoa</taxon>
        <taxon>Ecdysozoa</taxon>
        <taxon>Arthropoda</taxon>
        <taxon>Hexapoda</taxon>
        <taxon>Insecta</taxon>
        <taxon>Pterygota</taxon>
        <taxon>Neoptera</taxon>
        <taxon>Paraneoptera</taxon>
        <taxon>Hemiptera</taxon>
        <taxon>Heteroptera</taxon>
        <taxon>Panheteroptera</taxon>
        <taxon>Nepomorpha</taxon>
        <taxon>Nepidae</taxon>
        <taxon>Ranatrinae</taxon>
        <taxon>Ranatra</taxon>
    </lineage>
</organism>
<keyword evidence="9" id="KW-0511">Multifunctional enzyme</keyword>
<dbReference type="GO" id="GO:0008270">
    <property type="term" value="F:zinc ion binding"/>
    <property type="evidence" value="ECO:0007669"/>
    <property type="project" value="UniProtKB-KW"/>
</dbReference>
<keyword evidence="10" id="KW-0479">Metal-binding</keyword>
<keyword evidence="8" id="KW-0238">DNA-binding</keyword>
<evidence type="ECO:0000256" key="2">
    <source>
        <dbReference type="ARBA" id="ARBA00022670"/>
    </source>
</evidence>
<keyword evidence="7" id="KW-0695">RNA-directed DNA polymerase</keyword>
<dbReference type="PROSITE" id="PS50994">
    <property type="entry name" value="INTEGRASE"/>
    <property type="match status" value="1"/>
</dbReference>
<evidence type="ECO:0000256" key="1">
    <source>
        <dbReference type="ARBA" id="ARBA00012493"/>
    </source>
</evidence>
<dbReference type="EC" id="2.7.7.49" evidence="1"/>
<dbReference type="PROSITE" id="PS50158">
    <property type="entry name" value="ZF_CCHC"/>
    <property type="match status" value="1"/>
</dbReference>
<dbReference type="PANTHER" id="PTHR37984:SF5">
    <property type="entry name" value="PROTEIN NYNRIN-LIKE"/>
    <property type="match status" value="1"/>
</dbReference>
<keyword evidence="2" id="KW-0645">Protease</keyword>
<keyword evidence="3" id="KW-0548">Nucleotidyltransferase</keyword>
<dbReference type="Gene3D" id="3.30.420.10">
    <property type="entry name" value="Ribonuclease H-like superfamily/Ribonuclease H"/>
    <property type="match status" value="1"/>
</dbReference>
<keyword evidence="3" id="KW-0808">Transferase</keyword>
<evidence type="ECO:0000313" key="15">
    <source>
        <dbReference type="Proteomes" id="UP001558652"/>
    </source>
</evidence>
<feature type="region of interest" description="Disordered" evidence="11">
    <location>
        <begin position="968"/>
        <end position="1012"/>
    </location>
</feature>
<comment type="caution">
    <text evidence="14">The sequence shown here is derived from an EMBL/GenBank/DDBJ whole genome shotgun (WGS) entry which is preliminary data.</text>
</comment>